<feature type="active site" description="Nucleophile" evidence="5">
    <location>
        <position position="261"/>
    </location>
</feature>
<reference evidence="8 9" key="1">
    <citation type="submission" date="2024-11" db="EMBL/GenBank/DDBJ databases">
        <title>Adaptive evolution of stress response genes in parasites aligns with host niche diversity.</title>
        <authorList>
            <person name="Hahn C."/>
            <person name="Resl P."/>
        </authorList>
    </citation>
    <scope>NUCLEOTIDE SEQUENCE [LARGE SCALE GENOMIC DNA]</scope>
    <source>
        <strain evidence="8">EGGRZ-B1_66</strain>
        <tissue evidence="8">Body</tissue>
    </source>
</reference>
<dbReference type="AlphaFoldDB" id="A0ABD2PZF9"/>
<feature type="binding site" evidence="5">
    <location>
        <begin position="151"/>
        <end position="157"/>
    </location>
    <ligand>
        <name>S-adenosyl-L-methionine</name>
        <dbReference type="ChEBI" id="CHEBI:59789"/>
    </ligand>
</feature>
<evidence type="ECO:0000313" key="8">
    <source>
        <dbReference type="EMBL" id="KAL3311861.1"/>
    </source>
</evidence>
<evidence type="ECO:0000313" key="9">
    <source>
        <dbReference type="Proteomes" id="UP001626550"/>
    </source>
</evidence>
<evidence type="ECO:0000256" key="4">
    <source>
        <dbReference type="ARBA" id="ARBA00022884"/>
    </source>
</evidence>
<dbReference type="GO" id="GO:0032259">
    <property type="term" value="P:methylation"/>
    <property type="evidence" value="ECO:0007669"/>
    <property type="project" value="UniProtKB-KW"/>
</dbReference>
<dbReference type="Pfam" id="PF25376">
    <property type="entry name" value="Pre-PUA_NSUN2"/>
    <property type="match status" value="1"/>
</dbReference>
<dbReference type="GO" id="GO:0003723">
    <property type="term" value="F:RNA binding"/>
    <property type="evidence" value="ECO:0007669"/>
    <property type="project" value="UniProtKB-UniRule"/>
</dbReference>
<dbReference type="InterPro" id="IPR057285">
    <property type="entry name" value="Pre-PUA_NSUN2"/>
</dbReference>
<dbReference type="PANTHER" id="PTHR22808:SF1">
    <property type="entry name" value="RNA CYTOSINE-C(5)-METHYLTRANSFERASE NSUN2-RELATED"/>
    <property type="match status" value="1"/>
</dbReference>
<organism evidence="8 9">
    <name type="scientific">Cichlidogyrus casuarinus</name>
    <dbReference type="NCBI Taxonomy" id="1844966"/>
    <lineage>
        <taxon>Eukaryota</taxon>
        <taxon>Metazoa</taxon>
        <taxon>Spiralia</taxon>
        <taxon>Lophotrochozoa</taxon>
        <taxon>Platyhelminthes</taxon>
        <taxon>Monogenea</taxon>
        <taxon>Monopisthocotylea</taxon>
        <taxon>Dactylogyridea</taxon>
        <taxon>Ancyrocephalidae</taxon>
        <taxon>Cichlidogyrus</taxon>
    </lineage>
</organism>
<feature type="domain" description="SAM-dependent MTase RsmB/NOP-type" evidence="7">
    <location>
        <begin position="30"/>
        <end position="320"/>
    </location>
</feature>
<evidence type="ECO:0000256" key="3">
    <source>
        <dbReference type="ARBA" id="ARBA00022691"/>
    </source>
</evidence>
<evidence type="ECO:0000256" key="2">
    <source>
        <dbReference type="ARBA" id="ARBA00022679"/>
    </source>
</evidence>
<feature type="region of interest" description="Disordered" evidence="6">
    <location>
        <begin position="537"/>
        <end position="556"/>
    </location>
</feature>
<dbReference type="InterPro" id="IPR029063">
    <property type="entry name" value="SAM-dependent_MTases_sf"/>
</dbReference>
<dbReference type="PANTHER" id="PTHR22808">
    <property type="entry name" value="NCL1 YEAST -RELATED NOL1/NOP2/FMU SUN DOMAIN-CONTAINING"/>
    <property type="match status" value="1"/>
</dbReference>
<gene>
    <name evidence="8" type="primary">NSUN2</name>
    <name evidence="8" type="ORF">Ciccas_009556</name>
</gene>
<dbReference type="SUPFAM" id="SSF53335">
    <property type="entry name" value="S-adenosyl-L-methionine-dependent methyltransferases"/>
    <property type="match status" value="1"/>
</dbReference>
<dbReference type="Pfam" id="PF25378">
    <property type="entry name" value="PUA_NSUN2"/>
    <property type="match status" value="1"/>
</dbReference>
<keyword evidence="4 5" id="KW-0694">RNA-binding</keyword>
<evidence type="ECO:0000256" key="1">
    <source>
        <dbReference type="ARBA" id="ARBA00022603"/>
    </source>
</evidence>
<comment type="caution">
    <text evidence="8">The sequence shown here is derived from an EMBL/GenBank/DDBJ whole genome shotgun (WGS) entry which is preliminary data.</text>
</comment>
<evidence type="ECO:0000256" key="6">
    <source>
        <dbReference type="SAM" id="MobiDB-lite"/>
    </source>
</evidence>
<dbReference type="InterPro" id="IPR023267">
    <property type="entry name" value="RCMT"/>
</dbReference>
<dbReference type="Gene3D" id="3.40.50.150">
    <property type="entry name" value="Vaccinia Virus protein VP39"/>
    <property type="match status" value="2"/>
</dbReference>
<protein>
    <submittedName>
        <fullName evidence="8">tRNA (Cytosine(34)-C(5))-methyltransferase</fullName>
    </submittedName>
</protein>
<dbReference type="GO" id="GO:0008168">
    <property type="term" value="F:methyltransferase activity"/>
    <property type="evidence" value="ECO:0007669"/>
    <property type="project" value="UniProtKB-KW"/>
</dbReference>
<proteinExistence type="inferred from homology"/>
<sequence>MIPIEKKTNELFERYYKQLNIVPEGEWGSFIQVLKSDLPATFRVTGFGDHSDILMDLLQKDYLSDCLKLLSSADSLEEPIELKSFDWYPRSMAWQINAAKTTIRKEQSLKKLHQFLITETDAGAISRQEAVSMIPPLLLDIKSDHTILDLCAAPGSKSAQLVEILHHEFEKTRVVKEDRESHPPGCVIANDLEVARCYMMTHQLKRLKSPCLIVTKEDASIWFNWSPGQGIGEHLLQLRILKRGLELLKSDGTGILVYSTCSLNPVEDEAVVSAMLKSAEGKVELVEPPKWFGEKGSFKALPAPKAKQIEEKPANKVNRMRFRGENPFKYIEPKSDKDWAEIKQYFGIDEGRFNVEQVLYRPSENPDSKRHTFYFTNARVKQIMELNAERGLSVINTGVLIFTLCDDKQFSGYRISQEGIELSYNWLSAVTRPRLLTLNPEKGQSKDLRLLLDEEMPLVEAMTEETKEQWRNLSVGPVLIECLPGNKSEDGLVPSVKLLLAGWRGQVSLRHYLKPFERSHVMRLCGCSEIQPAIKYEKQQSNDQTDSDKLAKKSKI</sequence>
<comment type="caution">
    <text evidence="5">Lacks conserved residue(s) required for the propagation of feature annotation.</text>
</comment>
<evidence type="ECO:0000259" key="7">
    <source>
        <dbReference type="PROSITE" id="PS51686"/>
    </source>
</evidence>
<dbReference type="InterPro" id="IPR057286">
    <property type="entry name" value="PUA_NSUN2"/>
</dbReference>
<keyword evidence="2 5" id="KW-0808">Transferase</keyword>
<dbReference type="PROSITE" id="PS51686">
    <property type="entry name" value="SAM_MT_RSMB_NOP"/>
    <property type="match status" value="1"/>
</dbReference>
<evidence type="ECO:0000256" key="5">
    <source>
        <dbReference type="PROSITE-ProRule" id="PRU01023"/>
    </source>
</evidence>
<comment type="similarity">
    <text evidence="5">Belongs to the class I-like SAM-binding methyltransferase superfamily. RsmB/NOP family.</text>
</comment>
<keyword evidence="1 5" id="KW-0489">Methyltransferase</keyword>
<name>A0ABD2PZF9_9PLAT</name>
<keyword evidence="3 5" id="KW-0949">S-adenosyl-L-methionine</keyword>
<dbReference type="InterPro" id="IPR001678">
    <property type="entry name" value="MeTrfase_RsmB-F_NOP2_dom"/>
</dbReference>
<dbReference type="Pfam" id="PF01189">
    <property type="entry name" value="Methyltr_RsmB-F"/>
    <property type="match status" value="1"/>
</dbReference>
<dbReference type="InterPro" id="IPR049560">
    <property type="entry name" value="MeTrfase_RsmB-F_NOP2_cat"/>
</dbReference>
<keyword evidence="9" id="KW-1185">Reference proteome</keyword>
<dbReference type="Proteomes" id="UP001626550">
    <property type="component" value="Unassembled WGS sequence"/>
</dbReference>
<accession>A0ABD2PZF9</accession>
<dbReference type="PRINTS" id="PR02008">
    <property type="entry name" value="RCMTFAMILY"/>
</dbReference>
<dbReference type="EMBL" id="JBJKFK010001983">
    <property type="protein sequence ID" value="KAL3311861.1"/>
    <property type="molecule type" value="Genomic_DNA"/>
</dbReference>